<dbReference type="Gene3D" id="3.30.565.10">
    <property type="entry name" value="Histidine kinase-like ATPase, C-terminal domain"/>
    <property type="match status" value="1"/>
</dbReference>
<dbReference type="PANTHER" id="PTHR43711">
    <property type="entry name" value="TWO-COMPONENT HISTIDINE KINASE"/>
    <property type="match status" value="1"/>
</dbReference>
<evidence type="ECO:0000256" key="7">
    <source>
        <dbReference type="ARBA" id="ARBA00023012"/>
    </source>
</evidence>
<dbReference type="InterPro" id="IPR036097">
    <property type="entry name" value="HisK_dim/P_sf"/>
</dbReference>
<dbReference type="EC" id="2.7.13.3" evidence="3"/>
<dbReference type="Pfam" id="PF01590">
    <property type="entry name" value="GAF"/>
    <property type="match status" value="1"/>
</dbReference>
<feature type="transmembrane region" description="Helical" evidence="8">
    <location>
        <begin position="20"/>
        <end position="41"/>
    </location>
</feature>
<dbReference type="InterPro" id="IPR029016">
    <property type="entry name" value="GAF-like_dom_sf"/>
</dbReference>
<dbReference type="SMART" id="SM00387">
    <property type="entry name" value="HATPase_c"/>
    <property type="match status" value="1"/>
</dbReference>
<feature type="transmembrane region" description="Helical" evidence="8">
    <location>
        <begin position="196"/>
        <end position="215"/>
    </location>
</feature>
<evidence type="ECO:0000256" key="6">
    <source>
        <dbReference type="ARBA" id="ARBA00022777"/>
    </source>
</evidence>
<gene>
    <name evidence="10" type="ORF">GCM10009740_27150</name>
</gene>
<keyword evidence="8" id="KW-1133">Transmembrane helix</keyword>
<evidence type="ECO:0000259" key="9">
    <source>
        <dbReference type="PROSITE" id="PS50109"/>
    </source>
</evidence>
<dbReference type="Pfam" id="PF02518">
    <property type="entry name" value="HATPase_c"/>
    <property type="match status" value="1"/>
</dbReference>
<keyword evidence="8" id="KW-0812">Transmembrane</keyword>
<dbReference type="SMART" id="SM00388">
    <property type="entry name" value="HisKA"/>
    <property type="match status" value="1"/>
</dbReference>
<dbReference type="InterPro" id="IPR003018">
    <property type="entry name" value="GAF"/>
</dbReference>
<dbReference type="Pfam" id="PF00512">
    <property type="entry name" value="HisKA"/>
    <property type="match status" value="1"/>
</dbReference>
<evidence type="ECO:0000256" key="8">
    <source>
        <dbReference type="SAM" id="Phobius"/>
    </source>
</evidence>
<comment type="caution">
    <text evidence="10">The sequence shown here is derived from an EMBL/GenBank/DDBJ whole genome shotgun (WGS) entry which is preliminary data.</text>
</comment>
<keyword evidence="5" id="KW-0808">Transferase</keyword>
<name>A0ABN2UDR8_9MICO</name>
<sequence length="697" mass="74002">MTPGLPSLSRRSVGSQIRLLIGILLVLVPVGAIVSVATIHAQGSSVRALTLALGPAREANSAVLLDMTRSEAAWSQAASGARPEIDPLGLQSSVEAQLDALTRGVDSPELPAGERARYQELVTQQRAVVDRWFMAARQSLQGLSPGTPVTAPARASAATAYAAFRTVNSALGSAIQAQRDVARVESREATAVTSGVIAAVAVAVVLVLVAAGFGMHRAVGRPLARLREVVRLQVEEDVIAMANQEEGALEVRMLARDFNDLTRANARLVDQQAAVLEMQELVLDVGRGVRSAGDVPEALRLVTTKLGAGLGADRVLLYTLADDGETIEDRLQWHTDDLPDLPPLPRSLAQQVGVVNDELRRDLGFFHMPDLLACDVYDDERVRAFHRATGTRSLLMLPVGTGGRGLGILSVMMVGAPRRWHRHEIQAALQCSAIAAQAIVALRLSQMQDEQVRRLTELDRQKTDFMATVSHELRTPLTSISGYLELLVDGDFGEVTDGQHVALDIIGRNATRLRGLIEDLLVLNKIENSGLQAVSEEVAVSDLLHAVTETMGPVAANSGVQLVCTDVPDDLRVRVDRGQLERALINLGSNAVKFTPEGGRVLLSAERSGDSTIISVHDTGIGIPAGDLARLSERFFRAGNATAAAIPGTGLGLAIVRAIVEGHGGELVIASVEGEGTTMQVVLPVARRAPVGVLTGA</sequence>
<keyword evidence="7" id="KW-0902">Two-component regulatory system</keyword>
<evidence type="ECO:0000256" key="5">
    <source>
        <dbReference type="ARBA" id="ARBA00022679"/>
    </source>
</evidence>
<comment type="catalytic activity">
    <reaction evidence="1">
        <text>ATP + protein L-histidine = ADP + protein N-phospho-L-histidine.</text>
        <dbReference type="EC" id="2.7.13.3"/>
    </reaction>
</comment>
<proteinExistence type="predicted"/>
<evidence type="ECO:0000256" key="2">
    <source>
        <dbReference type="ARBA" id="ARBA00004236"/>
    </source>
</evidence>
<dbReference type="InterPro" id="IPR004358">
    <property type="entry name" value="Sig_transdc_His_kin-like_C"/>
</dbReference>
<dbReference type="EMBL" id="BAAANB010000021">
    <property type="protein sequence ID" value="GAA2034961.1"/>
    <property type="molecule type" value="Genomic_DNA"/>
</dbReference>
<evidence type="ECO:0000313" key="11">
    <source>
        <dbReference type="Proteomes" id="UP001501285"/>
    </source>
</evidence>
<dbReference type="Gene3D" id="3.30.450.40">
    <property type="match status" value="1"/>
</dbReference>
<evidence type="ECO:0000313" key="10">
    <source>
        <dbReference type="EMBL" id="GAA2034961.1"/>
    </source>
</evidence>
<evidence type="ECO:0000256" key="1">
    <source>
        <dbReference type="ARBA" id="ARBA00000085"/>
    </source>
</evidence>
<evidence type="ECO:0000256" key="4">
    <source>
        <dbReference type="ARBA" id="ARBA00022553"/>
    </source>
</evidence>
<dbReference type="RefSeq" id="WP_343992187.1">
    <property type="nucleotide sequence ID" value="NZ_BAAANB010000021.1"/>
</dbReference>
<dbReference type="PANTHER" id="PTHR43711:SF31">
    <property type="entry name" value="HISTIDINE KINASE"/>
    <property type="match status" value="1"/>
</dbReference>
<dbReference type="SMART" id="SM00065">
    <property type="entry name" value="GAF"/>
    <property type="match status" value="1"/>
</dbReference>
<dbReference type="CDD" id="cd00075">
    <property type="entry name" value="HATPase"/>
    <property type="match status" value="1"/>
</dbReference>
<organism evidence="10 11">
    <name type="scientific">Terrabacter terrae</name>
    <dbReference type="NCBI Taxonomy" id="318434"/>
    <lineage>
        <taxon>Bacteria</taxon>
        <taxon>Bacillati</taxon>
        <taxon>Actinomycetota</taxon>
        <taxon>Actinomycetes</taxon>
        <taxon>Micrococcales</taxon>
        <taxon>Intrasporangiaceae</taxon>
        <taxon>Terrabacter</taxon>
    </lineage>
</organism>
<comment type="subcellular location">
    <subcellularLocation>
        <location evidence="2">Cell membrane</location>
    </subcellularLocation>
</comment>
<dbReference type="Gene3D" id="1.10.287.130">
    <property type="match status" value="1"/>
</dbReference>
<keyword evidence="4" id="KW-0597">Phosphoprotein</keyword>
<dbReference type="InterPro" id="IPR003661">
    <property type="entry name" value="HisK_dim/P_dom"/>
</dbReference>
<dbReference type="InterPro" id="IPR050736">
    <property type="entry name" value="Sensor_HK_Regulatory"/>
</dbReference>
<dbReference type="SUPFAM" id="SSF55781">
    <property type="entry name" value="GAF domain-like"/>
    <property type="match status" value="1"/>
</dbReference>
<keyword evidence="6" id="KW-0418">Kinase</keyword>
<protein>
    <recommendedName>
        <fullName evidence="3">histidine kinase</fullName>
        <ecNumber evidence="3">2.7.13.3</ecNumber>
    </recommendedName>
</protein>
<dbReference type="SUPFAM" id="SSF47384">
    <property type="entry name" value="Homodimeric domain of signal transducing histidine kinase"/>
    <property type="match status" value="1"/>
</dbReference>
<dbReference type="InterPro" id="IPR003594">
    <property type="entry name" value="HATPase_dom"/>
</dbReference>
<evidence type="ECO:0000256" key="3">
    <source>
        <dbReference type="ARBA" id="ARBA00012438"/>
    </source>
</evidence>
<accession>A0ABN2UDR8</accession>
<dbReference type="PRINTS" id="PR00344">
    <property type="entry name" value="BCTRLSENSOR"/>
</dbReference>
<dbReference type="InterPro" id="IPR036890">
    <property type="entry name" value="HATPase_C_sf"/>
</dbReference>
<keyword evidence="11" id="KW-1185">Reference proteome</keyword>
<keyword evidence="8" id="KW-0472">Membrane</keyword>
<dbReference type="SUPFAM" id="SSF55874">
    <property type="entry name" value="ATPase domain of HSP90 chaperone/DNA topoisomerase II/histidine kinase"/>
    <property type="match status" value="1"/>
</dbReference>
<dbReference type="CDD" id="cd00082">
    <property type="entry name" value="HisKA"/>
    <property type="match status" value="1"/>
</dbReference>
<dbReference type="PROSITE" id="PS50109">
    <property type="entry name" value="HIS_KIN"/>
    <property type="match status" value="1"/>
</dbReference>
<dbReference type="Proteomes" id="UP001501285">
    <property type="component" value="Unassembled WGS sequence"/>
</dbReference>
<dbReference type="InterPro" id="IPR005467">
    <property type="entry name" value="His_kinase_dom"/>
</dbReference>
<feature type="domain" description="Histidine kinase" evidence="9">
    <location>
        <begin position="468"/>
        <end position="687"/>
    </location>
</feature>
<reference evidence="10 11" key="1">
    <citation type="journal article" date="2019" name="Int. J. Syst. Evol. Microbiol.">
        <title>The Global Catalogue of Microorganisms (GCM) 10K type strain sequencing project: providing services to taxonomists for standard genome sequencing and annotation.</title>
        <authorList>
            <consortium name="The Broad Institute Genomics Platform"/>
            <consortium name="The Broad Institute Genome Sequencing Center for Infectious Disease"/>
            <person name="Wu L."/>
            <person name="Ma J."/>
        </authorList>
    </citation>
    <scope>NUCLEOTIDE SEQUENCE [LARGE SCALE GENOMIC DNA]</scope>
    <source>
        <strain evidence="10 11">JCM 14283</strain>
    </source>
</reference>